<protein>
    <submittedName>
        <fullName evidence="4">SYT11 protein</fullName>
    </submittedName>
</protein>
<evidence type="ECO:0000256" key="2">
    <source>
        <dbReference type="SAM" id="Phobius"/>
    </source>
</evidence>
<feature type="non-terminal residue" evidence="4">
    <location>
        <position position="1"/>
    </location>
</feature>
<feature type="domain" description="C2" evidence="3">
    <location>
        <begin position="272"/>
        <end position="403"/>
    </location>
</feature>
<dbReference type="GO" id="GO:0001786">
    <property type="term" value="F:phosphatidylserine binding"/>
    <property type="evidence" value="ECO:0007669"/>
    <property type="project" value="TreeGrafter"/>
</dbReference>
<keyword evidence="5" id="KW-1185">Reference proteome</keyword>
<dbReference type="Gene3D" id="2.60.40.150">
    <property type="entry name" value="C2 domain"/>
    <property type="match status" value="2"/>
</dbReference>
<name>A0A7L0KG68_CHATO</name>
<sequence length="407" mass="45424">EEQDVTQNSSIMLNSHSLQLPFSNTWKYGILALAILLLLVALTILACQMCQLQKCNRTRKKKKYHSEDGVRIKAENSIWGKKMPPLLLDTTKQSNADLKASTLMLGQGLEEPHACLSCSITEDLSSVSSDAGLLPGSRGKLKFSLLYCRERCELLVSGLEAWGLPSCGRTESAVRVRLLQQVPARIPGLQCVVQEWQSRVVKNCSRPAFGDHFVCSLRDAEVEKSTLKLEVQRFDKYSRSVALGEVRVALSELKASQSLVLCAELQKTTKDVVGEVLVSLKCLPISQRMEVGLLKAKTTPPLGTADKNVYARIDVSCRRHRQKHQKSRPRAHTPLIIFNETFLFHMPEHPAWDCTLLVSIYEVGSDPRHLVGQATVGKSRASEAADHWDLMIKSIQQPVAKWHPLLL</sequence>
<evidence type="ECO:0000313" key="5">
    <source>
        <dbReference type="Proteomes" id="UP000537522"/>
    </source>
</evidence>
<proteinExistence type="inferred from homology"/>
<dbReference type="GO" id="GO:0048791">
    <property type="term" value="P:calcium ion-regulated exocytosis of neurotransmitter"/>
    <property type="evidence" value="ECO:0007669"/>
    <property type="project" value="TreeGrafter"/>
</dbReference>
<keyword evidence="2" id="KW-1133">Transmembrane helix</keyword>
<comment type="caution">
    <text evidence="4">The sequence shown here is derived from an EMBL/GenBank/DDBJ whole genome shotgun (WGS) entry which is preliminary data.</text>
</comment>
<gene>
    <name evidence="4" type="primary">Syt11_1</name>
    <name evidence="4" type="ORF">CHATOR_R14615</name>
</gene>
<dbReference type="FunFam" id="2.60.40.150:FF:000352">
    <property type="entry name" value="Uncharacterized protein"/>
    <property type="match status" value="1"/>
</dbReference>
<dbReference type="AlphaFoldDB" id="A0A7L0KG68"/>
<dbReference type="SMART" id="SM00239">
    <property type="entry name" value="C2"/>
    <property type="match status" value="2"/>
</dbReference>
<keyword evidence="2" id="KW-0472">Membrane</keyword>
<dbReference type="PROSITE" id="PS50004">
    <property type="entry name" value="C2"/>
    <property type="match status" value="2"/>
</dbReference>
<dbReference type="InterPro" id="IPR000008">
    <property type="entry name" value="C2_dom"/>
</dbReference>
<organism evidence="4 5">
    <name type="scientific">Chauna torquata</name>
    <name type="common">Southern screamer</name>
    <dbReference type="NCBI Taxonomy" id="30388"/>
    <lineage>
        <taxon>Eukaryota</taxon>
        <taxon>Metazoa</taxon>
        <taxon>Chordata</taxon>
        <taxon>Craniata</taxon>
        <taxon>Vertebrata</taxon>
        <taxon>Euteleostomi</taxon>
        <taxon>Archelosauria</taxon>
        <taxon>Archosauria</taxon>
        <taxon>Dinosauria</taxon>
        <taxon>Saurischia</taxon>
        <taxon>Theropoda</taxon>
        <taxon>Coelurosauria</taxon>
        <taxon>Aves</taxon>
        <taxon>Neognathae</taxon>
        <taxon>Galloanserae</taxon>
        <taxon>Anseriformes</taxon>
        <taxon>Anhimidae</taxon>
        <taxon>Chauna</taxon>
    </lineage>
</organism>
<dbReference type="Pfam" id="PF00168">
    <property type="entry name" value="C2"/>
    <property type="match status" value="2"/>
</dbReference>
<dbReference type="PANTHER" id="PTHR10024">
    <property type="entry name" value="SYNAPTOTAGMIN"/>
    <property type="match status" value="1"/>
</dbReference>
<dbReference type="GO" id="GO:0048488">
    <property type="term" value="P:synaptic vesicle endocytosis"/>
    <property type="evidence" value="ECO:0007669"/>
    <property type="project" value="TreeGrafter"/>
</dbReference>
<evidence type="ECO:0000259" key="3">
    <source>
        <dbReference type="PROSITE" id="PS50004"/>
    </source>
</evidence>
<dbReference type="GO" id="GO:0005509">
    <property type="term" value="F:calcium ion binding"/>
    <property type="evidence" value="ECO:0007669"/>
    <property type="project" value="TreeGrafter"/>
</dbReference>
<comment type="similarity">
    <text evidence="1">Belongs to the synaptotagmin family.</text>
</comment>
<dbReference type="Proteomes" id="UP000537522">
    <property type="component" value="Unassembled WGS sequence"/>
</dbReference>
<dbReference type="GO" id="GO:0030424">
    <property type="term" value="C:axon"/>
    <property type="evidence" value="ECO:0007669"/>
    <property type="project" value="TreeGrafter"/>
</dbReference>
<accession>A0A7L0KG68</accession>
<dbReference type="EMBL" id="VXAL01017350">
    <property type="protein sequence ID" value="NXK55279.1"/>
    <property type="molecule type" value="Genomic_DNA"/>
</dbReference>
<feature type="non-terminal residue" evidence="4">
    <location>
        <position position="407"/>
    </location>
</feature>
<keyword evidence="2" id="KW-0812">Transmembrane</keyword>
<dbReference type="GO" id="GO:0000149">
    <property type="term" value="F:SNARE binding"/>
    <property type="evidence" value="ECO:0007669"/>
    <property type="project" value="TreeGrafter"/>
</dbReference>
<feature type="domain" description="C2" evidence="3">
    <location>
        <begin position="137"/>
        <end position="263"/>
    </location>
</feature>
<reference evidence="4 5" key="1">
    <citation type="submission" date="2019-09" db="EMBL/GenBank/DDBJ databases">
        <title>Bird 10,000 Genomes (B10K) Project - Family phase.</title>
        <authorList>
            <person name="Zhang G."/>
        </authorList>
    </citation>
    <scope>NUCLEOTIDE SEQUENCE [LARGE SCALE GENOMIC DNA]</scope>
    <source>
        <strain evidence="4">B10K-DU-011-36</strain>
        <tissue evidence="4">Muscle</tissue>
    </source>
</reference>
<dbReference type="InterPro" id="IPR035892">
    <property type="entry name" value="C2_domain_sf"/>
</dbReference>
<dbReference type="GO" id="GO:0030276">
    <property type="term" value="F:clathrin binding"/>
    <property type="evidence" value="ECO:0007669"/>
    <property type="project" value="TreeGrafter"/>
</dbReference>
<dbReference type="SUPFAM" id="SSF49562">
    <property type="entry name" value="C2 domain (Calcium/lipid-binding domain, CaLB)"/>
    <property type="match status" value="2"/>
</dbReference>
<evidence type="ECO:0000256" key="1">
    <source>
        <dbReference type="ARBA" id="ARBA00006996"/>
    </source>
</evidence>
<dbReference type="GO" id="GO:0030672">
    <property type="term" value="C:synaptic vesicle membrane"/>
    <property type="evidence" value="ECO:0007669"/>
    <property type="project" value="TreeGrafter"/>
</dbReference>
<dbReference type="PANTHER" id="PTHR10024:SF175">
    <property type="entry name" value="C2 DOMAIN-CONTAINING PROTEIN"/>
    <property type="match status" value="1"/>
</dbReference>
<dbReference type="GO" id="GO:0031045">
    <property type="term" value="C:dense core granule"/>
    <property type="evidence" value="ECO:0007669"/>
    <property type="project" value="TreeGrafter"/>
</dbReference>
<dbReference type="GO" id="GO:0005544">
    <property type="term" value="F:calcium-dependent phospholipid binding"/>
    <property type="evidence" value="ECO:0007669"/>
    <property type="project" value="TreeGrafter"/>
</dbReference>
<feature type="transmembrane region" description="Helical" evidence="2">
    <location>
        <begin position="28"/>
        <end position="52"/>
    </location>
</feature>
<dbReference type="GO" id="GO:0005886">
    <property type="term" value="C:plasma membrane"/>
    <property type="evidence" value="ECO:0007669"/>
    <property type="project" value="TreeGrafter"/>
</dbReference>
<evidence type="ECO:0000313" key="4">
    <source>
        <dbReference type="EMBL" id="NXK55279.1"/>
    </source>
</evidence>